<dbReference type="PROSITE" id="PS51450">
    <property type="entry name" value="LRR"/>
    <property type="match status" value="2"/>
</dbReference>
<dbReference type="InterPro" id="IPR003591">
    <property type="entry name" value="Leu-rich_rpt_typical-subtyp"/>
</dbReference>
<feature type="domain" description="CAP-Gly" evidence="3">
    <location>
        <begin position="34"/>
        <end position="72"/>
    </location>
</feature>
<dbReference type="Proteomes" id="UP000015241">
    <property type="component" value="Unassembled WGS sequence"/>
</dbReference>
<dbReference type="InterPro" id="IPR032675">
    <property type="entry name" value="LRR_dom_sf"/>
</dbReference>
<organism evidence="4 5">
    <name type="scientific">Fomitopsis schrenkii</name>
    <name type="common">Brown rot fungus</name>
    <dbReference type="NCBI Taxonomy" id="2126942"/>
    <lineage>
        <taxon>Eukaryota</taxon>
        <taxon>Fungi</taxon>
        <taxon>Dikarya</taxon>
        <taxon>Basidiomycota</taxon>
        <taxon>Agaricomycotina</taxon>
        <taxon>Agaricomycetes</taxon>
        <taxon>Polyporales</taxon>
        <taxon>Fomitopsis</taxon>
    </lineage>
</organism>
<dbReference type="HOGENOM" id="CLU_017716_5_1_1"/>
<dbReference type="SUPFAM" id="SSF74924">
    <property type="entry name" value="Cap-Gly domain"/>
    <property type="match status" value="1"/>
</dbReference>
<dbReference type="Gene3D" id="2.30.30.190">
    <property type="entry name" value="CAP Gly-rich-like domain"/>
    <property type="match status" value="1"/>
</dbReference>
<dbReference type="InParanoid" id="S8E1F3"/>
<evidence type="ECO:0000313" key="4">
    <source>
        <dbReference type="EMBL" id="EPS99021.1"/>
    </source>
</evidence>
<protein>
    <recommendedName>
        <fullName evidence="3">CAP-Gly domain-containing protein</fullName>
    </recommendedName>
</protein>
<dbReference type="OrthoDB" id="5273213at2759"/>
<accession>S8E1F3</accession>
<reference evidence="4 5" key="1">
    <citation type="journal article" date="2012" name="Science">
        <title>The Paleozoic origin of enzymatic lignin decomposition reconstructed from 31 fungal genomes.</title>
        <authorList>
            <person name="Floudas D."/>
            <person name="Binder M."/>
            <person name="Riley R."/>
            <person name="Barry K."/>
            <person name="Blanchette R.A."/>
            <person name="Henrissat B."/>
            <person name="Martinez A.T."/>
            <person name="Otillar R."/>
            <person name="Spatafora J.W."/>
            <person name="Yadav J.S."/>
            <person name="Aerts A."/>
            <person name="Benoit I."/>
            <person name="Boyd A."/>
            <person name="Carlson A."/>
            <person name="Copeland A."/>
            <person name="Coutinho P.M."/>
            <person name="de Vries R.P."/>
            <person name="Ferreira P."/>
            <person name="Findley K."/>
            <person name="Foster B."/>
            <person name="Gaskell J."/>
            <person name="Glotzer D."/>
            <person name="Gorecki P."/>
            <person name="Heitman J."/>
            <person name="Hesse C."/>
            <person name="Hori C."/>
            <person name="Igarashi K."/>
            <person name="Jurgens J.A."/>
            <person name="Kallen N."/>
            <person name="Kersten P."/>
            <person name="Kohler A."/>
            <person name="Kuees U."/>
            <person name="Kumar T.K.A."/>
            <person name="Kuo A."/>
            <person name="LaButti K."/>
            <person name="Larrondo L.F."/>
            <person name="Lindquist E."/>
            <person name="Ling A."/>
            <person name="Lombard V."/>
            <person name="Lucas S."/>
            <person name="Lundell T."/>
            <person name="Martin R."/>
            <person name="McLaughlin D.J."/>
            <person name="Morgenstern I."/>
            <person name="Morin E."/>
            <person name="Murat C."/>
            <person name="Nagy L.G."/>
            <person name="Nolan M."/>
            <person name="Ohm R.A."/>
            <person name="Patyshakuliyeva A."/>
            <person name="Rokas A."/>
            <person name="Ruiz-Duenas F.J."/>
            <person name="Sabat G."/>
            <person name="Salamov A."/>
            <person name="Samejima M."/>
            <person name="Schmutz J."/>
            <person name="Slot J.C."/>
            <person name="St John F."/>
            <person name="Stenlid J."/>
            <person name="Sun H."/>
            <person name="Sun S."/>
            <person name="Syed K."/>
            <person name="Tsang A."/>
            <person name="Wiebenga A."/>
            <person name="Young D."/>
            <person name="Pisabarro A."/>
            <person name="Eastwood D.C."/>
            <person name="Martin F."/>
            <person name="Cullen D."/>
            <person name="Grigoriev I.V."/>
            <person name="Hibbett D.S."/>
        </authorList>
    </citation>
    <scope>NUCLEOTIDE SEQUENCE</scope>
    <source>
        <strain evidence="5">FP-58527</strain>
    </source>
</reference>
<sequence length="536" mass="59641">MTSQQLPAVGTRLIHSGHLGTVKFAGQVDGTGTAGVWLGVEWDDPERGKHDGVKDGRRYFSCVVPNAGSFIRPSAHISYGHTFLQALITKYVDIPHGSGLEKVVLGSSNGAIEVEAVGLDRIRGKLAHLERLREVSLDGEGVASADPPGTIAKRCPGIRGLDLSKNPLPSWDVVSAITNELPHLQRLALNQSRLQPATDHERALGAFRCVFELQVNTTLMQWNAVQDIIRYMPALRVMELGYNRIQSLSAGQTSHTSLEELNLDSNLLSSWSDICAALRPYTALQRLVLTSNAIEFLGPIPDPSDPPLPRLKHLSLSFNKFSSWHDIDHLTGWCPAIESLTLSGNPLFEGKLLDADIGRTARPFAIARIPTLTVLDAANISAKERTDSELFYLSWVNKHGPPDEEARRREHPRWSALCEKHGRPDTAQSAAHQRQDTLSSRLVEVKLYRMDAMPEGRARPPTSNPIVLRVLPSMNVRTFYFKVIKCFKVPKAAQPSVRLWLRMPDDRLVEIERDDTHDLDWWGIENGVELFTFAEL</sequence>
<keyword evidence="5" id="KW-1185">Reference proteome</keyword>
<keyword evidence="1" id="KW-0433">Leucine-rich repeat</keyword>
<dbReference type="Pfam" id="PF01302">
    <property type="entry name" value="CAP_GLY"/>
    <property type="match status" value="1"/>
</dbReference>
<dbReference type="FunCoup" id="S8E1F3">
    <property type="interactions" value="635"/>
</dbReference>
<keyword evidence="2" id="KW-0677">Repeat</keyword>
<dbReference type="PROSITE" id="PS50245">
    <property type="entry name" value="CAP_GLY_2"/>
    <property type="match status" value="1"/>
</dbReference>
<gene>
    <name evidence="4" type="ORF">FOMPIDRAFT_136250</name>
</gene>
<evidence type="ECO:0000256" key="1">
    <source>
        <dbReference type="ARBA" id="ARBA00022614"/>
    </source>
</evidence>
<dbReference type="AlphaFoldDB" id="S8E1F3"/>
<dbReference type="PANTHER" id="PTHR46652:SF7">
    <property type="entry name" value="LEUCINE-RICH REPEAT AND IQ DOMAIN-CONTAINING PROTEIN 1"/>
    <property type="match status" value="1"/>
</dbReference>
<dbReference type="InterPro" id="IPR000938">
    <property type="entry name" value="CAP-Gly_domain"/>
</dbReference>
<dbReference type="Gene3D" id="3.80.10.10">
    <property type="entry name" value="Ribonuclease Inhibitor"/>
    <property type="match status" value="2"/>
</dbReference>
<evidence type="ECO:0000313" key="5">
    <source>
        <dbReference type="Proteomes" id="UP000015241"/>
    </source>
</evidence>
<evidence type="ECO:0000259" key="3">
    <source>
        <dbReference type="PROSITE" id="PS50245"/>
    </source>
</evidence>
<dbReference type="InterPro" id="IPR036859">
    <property type="entry name" value="CAP-Gly_dom_sf"/>
</dbReference>
<dbReference type="InterPro" id="IPR050836">
    <property type="entry name" value="SDS22/Internalin_LRR"/>
</dbReference>
<dbReference type="SUPFAM" id="SSF52058">
    <property type="entry name" value="L domain-like"/>
    <property type="match status" value="1"/>
</dbReference>
<evidence type="ECO:0000256" key="2">
    <source>
        <dbReference type="ARBA" id="ARBA00022737"/>
    </source>
</evidence>
<dbReference type="SMART" id="SM00369">
    <property type="entry name" value="LRR_TYP"/>
    <property type="match status" value="3"/>
</dbReference>
<dbReference type="Gene3D" id="3.10.20.90">
    <property type="entry name" value="Phosphatidylinositol 3-kinase Catalytic Subunit, Chain A, domain 1"/>
    <property type="match status" value="1"/>
</dbReference>
<dbReference type="EMBL" id="KE504160">
    <property type="protein sequence ID" value="EPS99021.1"/>
    <property type="molecule type" value="Genomic_DNA"/>
</dbReference>
<dbReference type="STRING" id="743788.S8E1F3"/>
<dbReference type="InterPro" id="IPR001611">
    <property type="entry name" value="Leu-rich_rpt"/>
</dbReference>
<name>S8E1F3_FOMSC</name>
<dbReference type="PROSITE" id="PS00845">
    <property type="entry name" value="CAP_GLY_1"/>
    <property type="match status" value="1"/>
</dbReference>
<proteinExistence type="predicted"/>
<dbReference type="PANTHER" id="PTHR46652">
    <property type="entry name" value="LEUCINE-RICH REPEAT AND IQ DOMAIN-CONTAINING PROTEIN 1-RELATED"/>
    <property type="match status" value="1"/>
</dbReference>
<dbReference type="SMART" id="SM01052">
    <property type="entry name" value="CAP_GLY"/>
    <property type="match status" value="1"/>
</dbReference>
<dbReference type="eggNOG" id="KOG3207">
    <property type="taxonomic scope" value="Eukaryota"/>
</dbReference>